<feature type="region of interest" description="Disordered" evidence="9">
    <location>
        <begin position="1"/>
        <end position="25"/>
    </location>
</feature>
<keyword evidence="7" id="KW-0496">Mitochondrion</keyword>
<dbReference type="InterPro" id="IPR000740">
    <property type="entry name" value="GrpE"/>
</dbReference>
<evidence type="ECO:0000256" key="6">
    <source>
        <dbReference type="ARBA" id="ARBA00023186"/>
    </source>
</evidence>
<dbReference type="Pfam" id="PF01025">
    <property type="entry name" value="GrpE"/>
    <property type="match status" value="1"/>
</dbReference>
<evidence type="ECO:0000256" key="5">
    <source>
        <dbReference type="ARBA" id="ARBA00023016"/>
    </source>
</evidence>
<organism evidence="10 11">
    <name type="scientific">Prototheca wickerhamii</name>
    <dbReference type="NCBI Taxonomy" id="3111"/>
    <lineage>
        <taxon>Eukaryota</taxon>
        <taxon>Viridiplantae</taxon>
        <taxon>Chlorophyta</taxon>
        <taxon>core chlorophytes</taxon>
        <taxon>Trebouxiophyceae</taxon>
        <taxon>Chlorellales</taxon>
        <taxon>Chlorellaceae</taxon>
        <taxon>Prototheca</taxon>
    </lineage>
</organism>
<reference evidence="10" key="1">
    <citation type="submission" date="2021-01" db="EMBL/GenBank/DDBJ databases">
        <authorList>
            <person name="Eckstrom K.M.E."/>
        </authorList>
    </citation>
    <scope>NUCLEOTIDE SEQUENCE</scope>
    <source>
        <strain evidence="10">UVCC 0001</strain>
    </source>
</reference>
<dbReference type="HAMAP" id="MF_01151">
    <property type="entry name" value="GrpE"/>
    <property type="match status" value="1"/>
</dbReference>
<evidence type="ECO:0000256" key="9">
    <source>
        <dbReference type="SAM" id="MobiDB-lite"/>
    </source>
</evidence>
<evidence type="ECO:0000256" key="2">
    <source>
        <dbReference type="ARBA" id="ARBA00009054"/>
    </source>
</evidence>
<gene>
    <name evidence="10" type="ORF">QBZ16_003262</name>
</gene>
<dbReference type="InterPro" id="IPR013805">
    <property type="entry name" value="GrpE_CC"/>
</dbReference>
<evidence type="ECO:0000313" key="11">
    <source>
        <dbReference type="Proteomes" id="UP001255856"/>
    </source>
</evidence>
<dbReference type="SUPFAM" id="SSF58014">
    <property type="entry name" value="Coiled-coil domain of nucleotide exchange factor GrpE"/>
    <property type="match status" value="1"/>
</dbReference>
<evidence type="ECO:0000256" key="3">
    <source>
        <dbReference type="ARBA" id="ARBA00011738"/>
    </source>
</evidence>
<evidence type="ECO:0000313" key="10">
    <source>
        <dbReference type="EMBL" id="KAK2078422.1"/>
    </source>
</evidence>
<comment type="caution">
    <text evidence="10">The sequence shown here is derived from an EMBL/GenBank/DDBJ whole genome shotgun (WGS) entry which is preliminary data.</text>
</comment>
<dbReference type="GO" id="GO:0000774">
    <property type="term" value="F:adenyl-nucleotide exchange factor activity"/>
    <property type="evidence" value="ECO:0007669"/>
    <property type="project" value="InterPro"/>
</dbReference>
<dbReference type="GO" id="GO:0005759">
    <property type="term" value="C:mitochondrial matrix"/>
    <property type="evidence" value="ECO:0007669"/>
    <property type="project" value="UniProtKB-SubCell"/>
</dbReference>
<dbReference type="GO" id="GO:0051082">
    <property type="term" value="F:unfolded protein binding"/>
    <property type="evidence" value="ECO:0007669"/>
    <property type="project" value="TreeGrafter"/>
</dbReference>
<dbReference type="AlphaFoldDB" id="A0AAD9MIH3"/>
<comment type="subcellular location">
    <subcellularLocation>
        <location evidence="1">Cytoplasm</location>
    </subcellularLocation>
    <subcellularLocation>
        <location evidence="7">Mitochondrion matrix</location>
    </subcellularLocation>
</comment>
<dbReference type="GO" id="GO:0051087">
    <property type="term" value="F:protein-folding chaperone binding"/>
    <property type="evidence" value="ECO:0007669"/>
    <property type="project" value="InterPro"/>
</dbReference>
<dbReference type="PANTHER" id="PTHR21237">
    <property type="entry name" value="GRPE PROTEIN"/>
    <property type="match status" value="1"/>
</dbReference>
<comment type="function">
    <text evidence="7">Essential component of the PAM complex, a complex required for the translocation of transit peptide-containing proteins from the inner membrane into the mitochondrial matrix in an ATP-dependent manner.</text>
</comment>
<dbReference type="EMBL" id="JASFZW010000004">
    <property type="protein sequence ID" value="KAK2078422.1"/>
    <property type="molecule type" value="Genomic_DNA"/>
</dbReference>
<accession>A0AAD9MIH3</accession>
<keyword evidence="11" id="KW-1185">Reference proteome</keyword>
<name>A0AAD9MIH3_PROWI</name>
<dbReference type="Gene3D" id="3.90.20.20">
    <property type="match status" value="1"/>
</dbReference>
<protein>
    <recommendedName>
        <fullName evidence="7">GrpE protein homolog</fullName>
    </recommendedName>
</protein>
<dbReference type="PRINTS" id="PR00773">
    <property type="entry name" value="GRPEPROTEIN"/>
</dbReference>
<dbReference type="PROSITE" id="PS01071">
    <property type="entry name" value="GRPE"/>
    <property type="match status" value="1"/>
</dbReference>
<dbReference type="GO" id="GO:0042803">
    <property type="term" value="F:protein homodimerization activity"/>
    <property type="evidence" value="ECO:0007669"/>
    <property type="project" value="InterPro"/>
</dbReference>
<proteinExistence type="inferred from homology"/>
<dbReference type="CDD" id="cd00446">
    <property type="entry name" value="GrpE"/>
    <property type="match status" value="1"/>
</dbReference>
<dbReference type="FunFam" id="2.30.22.10:FF:000001">
    <property type="entry name" value="Protein GrpE"/>
    <property type="match status" value="1"/>
</dbReference>
<dbReference type="PANTHER" id="PTHR21237:SF40">
    <property type="entry name" value="CELL CYCLE AND APOPTOSIS REGULATOR PROTEIN 2"/>
    <property type="match status" value="1"/>
</dbReference>
<comment type="similarity">
    <text evidence="2 8">Belongs to the GrpE family.</text>
</comment>
<evidence type="ECO:0000256" key="4">
    <source>
        <dbReference type="ARBA" id="ARBA00022490"/>
    </source>
</evidence>
<dbReference type="SUPFAM" id="SSF51064">
    <property type="entry name" value="Head domain of nucleotide exchange factor GrpE"/>
    <property type="match status" value="1"/>
</dbReference>
<sequence>MHSQTLRRQRRRPLAVDTSSDSPVTAADELVREAHELMETGIAPEGVAESFPARLEEELRRLTEAEAAAAAALATTRDQHLRLAADYENFRKRSAAEKDSLRSATQADTVEALLGVVDSFEQARASLLRDADEAARRVVEAYDAVHRQLLASFKRLGVEAVPGEGEPFDPEVHEAIMREPAAEGVPDGTVVQEFRKGFRLGSRLLRPGMVKVAFVEDA</sequence>
<keyword evidence="6 7" id="KW-0143">Chaperone</keyword>
<keyword evidence="4" id="KW-0963">Cytoplasm</keyword>
<evidence type="ECO:0000256" key="1">
    <source>
        <dbReference type="ARBA" id="ARBA00004496"/>
    </source>
</evidence>
<dbReference type="Proteomes" id="UP001255856">
    <property type="component" value="Unassembled WGS sequence"/>
</dbReference>
<evidence type="ECO:0000256" key="8">
    <source>
        <dbReference type="RuleBase" id="RU004478"/>
    </source>
</evidence>
<dbReference type="Gene3D" id="2.30.22.10">
    <property type="entry name" value="Head domain of nucleotide exchange factor GrpE"/>
    <property type="match status" value="1"/>
</dbReference>
<feature type="compositionally biased region" description="Basic residues" evidence="9">
    <location>
        <begin position="1"/>
        <end position="13"/>
    </location>
</feature>
<keyword evidence="5" id="KW-0346">Stress response</keyword>
<comment type="subunit">
    <text evidence="3">Homodimer.</text>
</comment>
<dbReference type="InterPro" id="IPR009012">
    <property type="entry name" value="GrpE_head"/>
</dbReference>
<dbReference type="GO" id="GO:0006457">
    <property type="term" value="P:protein folding"/>
    <property type="evidence" value="ECO:0007669"/>
    <property type="project" value="InterPro"/>
</dbReference>
<evidence type="ECO:0000256" key="7">
    <source>
        <dbReference type="RuleBase" id="RU000640"/>
    </source>
</evidence>